<evidence type="ECO:0000256" key="8">
    <source>
        <dbReference type="SAM" id="Coils"/>
    </source>
</evidence>
<proteinExistence type="predicted"/>
<reference evidence="11" key="1">
    <citation type="submission" date="2025-08" db="UniProtKB">
        <authorList>
            <consortium name="RefSeq"/>
        </authorList>
    </citation>
    <scope>IDENTIFICATION</scope>
    <source>
        <tissue evidence="11">Whole Larva</tissue>
    </source>
</reference>
<evidence type="ECO:0000256" key="3">
    <source>
        <dbReference type="ARBA" id="ARBA00022574"/>
    </source>
</evidence>
<evidence type="ECO:0000256" key="4">
    <source>
        <dbReference type="ARBA" id="ARBA00022737"/>
    </source>
</evidence>
<evidence type="ECO:0000256" key="9">
    <source>
        <dbReference type="SAM" id="MobiDB-lite"/>
    </source>
</evidence>
<dbReference type="GeneID" id="108567166"/>
<keyword evidence="10" id="KW-1185">Reference proteome</keyword>
<name>A0ABM1N819_NICVS</name>
<feature type="coiled-coil region" evidence="8">
    <location>
        <begin position="1429"/>
        <end position="1484"/>
    </location>
</feature>
<evidence type="ECO:0000313" key="11">
    <source>
        <dbReference type="RefSeq" id="XP_017782969.1"/>
    </source>
</evidence>
<keyword evidence="2" id="KW-0963">Cytoplasm</keyword>
<dbReference type="InterPro" id="IPR015943">
    <property type="entry name" value="WD40/YVTN_repeat-like_dom_sf"/>
</dbReference>
<protein>
    <submittedName>
        <fullName evidence="11">Uncharacterized protein LOC108567166</fullName>
    </submittedName>
</protein>
<keyword evidence="3" id="KW-0853">WD repeat</keyword>
<evidence type="ECO:0000256" key="5">
    <source>
        <dbReference type="ARBA" id="ARBA00023054"/>
    </source>
</evidence>
<evidence type="ECO:0000256" key="2">
    <source>
        <dbReference type="ARBA" id="ARBA00022490"/>
    </source>
</evidence>
<accession>A0ABM1N819</accession>
<comment type="subcellular location">
    <subcellularLocation>
        <location evidence="1">Cytoplasm</location>
        <location evidence="1">Cytoskeleton</location>
        <location evidence="1">Cilium axoneme</location>
    </subcellularLocation>
</comment>
<keyword evidence="7" id="KW-0966">Cell projection</keyword>
<organism evidence="10 11">
    <name type="scientific">Nicrophorus vespilloides</name>
    <name type="common">Boreal carrion beetle</name>
    <dbReference type="NCBI Taxonomy" id="110193"/>
    <lineage>
        <taxon>Eukaryota</taxon>
        <taxon>Metazoa</taxon>
        <taxon>Ecdysozoa</taxon>
        <taxon>Arthropoda</taxon>
        <taxon>Hexapoda</taxon>
        <taxon>Insecta</taxon>
        <taxon>Pterygota</taxon>
        <taxon>Neoptera</taxon>
        <taxon>Endopterygota</taxon>
        <taxon>Coleoptera</taxon>
        <taxon>Polyphaga</taxon>
        <taxon>Staphyliniformia</taxon>
        <taxon>Silphidae</taxon>
        <taxon>Nicrophorinae</taxon>
        <taxon>Nicrophorus</taxon>
    </lineage>
</organism>
<evidence type="ECO:0000256" key="6">
    <source>
        <dbReference type="ARBA" id="ARBA00023212"/>
    </source>
</evidence>
<evidence type="ECO:0000256" key="1">
    <source>
        <dbReference type="ARBA" id="ARBA00004430"/>
    </source>
</evidence>
<feature type="region of interest" description="Disordered" evidence="9">
    <location>
        <begin position="1366"/>
        <end position="1394"/>
    </location>
</feature>
<feature type="coiled-coil region" evidence="8">
    <location>
        <begin position="1671"/>
        <end position="1705"/>
    </location>
</feature>
<dbReference type="RefSeq" id="XP_017782969.1">
    <property type="nucleotide sequence ID" value="XM_017927480.1"/>
</dbReference>
<keyword evidence="5 8" id="KW-0175">Coiled coil</keyword>
<keyword evidence="4" id="KW-0677">Repeat</keyword>
<feature type="coiled-coil region" evidence="8">
    <location>
        <begin position="1308"/>
        <end position="1349"/>
    </location>
</feature>
<dbReference type="Proteomes" id="UP000695000">
    <property type="component" value="Unplaced"/>
</dbReference>
<feature type="compositionally biased region" description="Acidic residues" evidence="9">
    <location>
        <begin position="1385"/>
        <end position="1394"/>
    </location>
</feature>
<evidence type="ECO:0000313" key="10">
    <source>
        <dbReference type="Proteomes" id="UP000695000"/>
    </source>
</evidence>
<gene>
    <name evidence="11" type="primary">LOC108567166</name>
</gene>
<evidence type="ECO:0000256" key="7">
    <source>
        <dbReference type="ARBA" id="ARBA00023273"/>
    </source>
</evidence>
<dbReference type="Gene3D" id="2.130.10.10">
    <property type="entry name" value="YVTN repeat-like/Quinoprotein amine dehydrogenase"/>
    <property type="match status" value="3"/>
</dbReference>
<dbReference type="SUPFAM" id="SSF50978">
    <property type="entry name" value="WD40 repeat-like"/>
    <property type="match status" value="2"/>
</dbReference>
<dbReference type="SMART" id="SM00320">
    <property type="entry name" value="WD40"/>
    <property type="match status" value="7"/>
</dbReference>
<sequence length="1946" mass="227268">MSRTESDFDDITADTGYTLQTADEEFEGDFIDYEQQLPFRYLTENFISRPWFSENCDIEENILEFDYSYGYDCKKPYNLLNVDERTIIFASGNLIHFFDAETREVWFRRSAYGGGIGHIAKNYHPDYPHIAIAENGINPPIIIYEWPSMDIMCVLKEGTTRRYTHLDYSPNGKLLVSQGGDPDYMITVWNWPKSMILLRTKSYVNDVQSVMFAPEVPGQITSCGIAHIKFWKMAKTFTGLKLQGELGRFGKTEYSDIVGIYPMPDEKVISGCYWGNILVWDEGLIKLEVTRRGRKKCHEGPIVQIDYKDGELWTVGMDGRVRIWYYDTIDQADPPDEDRVVEMEPTYDFYTPNAEFMCICKQYEDPENTFYFAQDGKGGIWRIDLSTDSENIAESERLLKCHAGIAESLSVCPWGNYFCTLGNGGRLHLYNYVTRTLLLIHPFPTMGCCVIWVPLDIDPSGEVLIVSLTDGAVRVVILKISEEINESKLSVIQLTKPHTSRITMMKLNRPGNIFVTAAEDSTMFVYQVIKGNGYRYMELIPIGFIPTPDIVVCMTWHKDLDNTIILGCIHGEIMTVEVPLRPQYYTTITYILHVEPIIQKFTSYKAQIRRNIKLKEIAAKKAAKRLVKLEALEKFRKENPGLDIEEEVFLIDSESEEILEPLYIPKIPNKILWIQHTADDTLWLSVGGYDAGYIYEYKIGQTEEVPYKFTLIHHGDDIEINNYAYSKNGEYLIFAMEDGSIRVNRNNHKNWRNLSNYWQLNMHDNFNGFIAGMQFSYDDSYFITCGHDGNIFTFRFYSDESSDDSEIHMQRHIPEEHVIKAVEDIDCEEMLSLEETIVKAEEDRINDVANCNKDIYLEILERLREEYEDVLARNDALPESQRIPLEELELDSRVTDNLDEKLKADEYLVERKLAFDVEKSNILLTKMREHFLLSLDMYPITVKSVKSKTMVQCLPMRSLGYDFDNLLAEVDLKIAEAELKGRAPERPPATITKAVSAAADVQHLEYFLVGLSPEIIKYRLGPKITRVLGKYRKRRKIREDRAREWEAFNATKPTVASSDADDVATLKQAEDTIGDFKLKSAPDYRVPRHLRESTFKKYKELLLVRERHYNLSHDFNETVYRLRDDKKELLNFLERQTKALLKIHEEIDEKDWCFGPDLFHMTLEEDFPDREFEVNVETILSVNVPEEKTLIPRMPIPDRLEREVLQTMPHVNDEEKEVETDWETRLKRIRYRKMIFYQAENIKYMELAIEEFDMKVQNERLRRMEISVDSNLVTLHLLTLNQELLILKDCEAKEDTLSDLVHANMIELMDIQDLIEGVNSEIEVAKKDISKLEEKEKEIQRNFMSATSENKFFDFLRRIFKKKYKPPKVQTDSDSDSDSSSSSSEESEDADAESLDSKDFGIIRLDENVCPKGCDPNIYDLTFQLRNQRHGVELEVRELTRKIDVHKKEFETYTKQAKILQSSLKRSQDELDTFQREKQHKLNKIMCTVILRLDQIQNISERGNMNLIKDSLVFSKHTLSNLYKRVGELYMETVQQRSKHKLSVKHLMKMKVDFSHMQSTMKSIRREIADEMTIQFGGPVNIDELQEFLLKKLIFNLKLSMIDIKSMFIKELEYWYDIHKVKQKHLMQVFKENTIKFDLLTMITKEKFDLEKIIEHQTDLRNNFEDVVQMANKLKSDINKLKEVAKDQERDIETLKLEIKLYRTKGYTIKPEHPPTIQIEEVDEEEEEEESVIPDWEYMEEYKFTEAYAKEYWKDLKDKEAFKLRQDVLINIIEELFDNIDREIDKNSVIKLLKSVISDVMNKCDVEQIISDILAAIPPPHTDDQQSLIELTAEKLYSIEDNEFDEEIVMQSKEILMEILNDILNNVGLNSVERFGNLVNTLTENLPLDVIMAEENMSCIVDTIQRSRMVLNEEAINEMGSMTDVLSWESRTLFSEIVFKITDLRK</sequence>
<dbReference type="PANTHER" id="PTHR14885">
    <property type="entry name" value="CILIA- AND FLAGELLA-ASSOCIATED PROTEIN 43-RELATED"/>
    <property type="match status" value="1"/>
</dbReference>
<dbReference type="InterPro" id="IPR036322">
    <property type="entry name" value="WD40_repeat_dom_sf"/>
</dbReference>
<dbReference type="PANTHER" id="PTHR14885:SF3">
    <property type="entry name" value="CILIA- AND FLAGELLA-ASSOCIATED PROTEIN 44"/>
    <property type="match status" value="1"/>
</dbReference>
<dbReference type="InterPro" id="IPR001680">
    <property type="entry name" value="WD40_rpt"/>
</dbReference>
<keyword evidence="6" id="KW-0206">Cytoskeleton</keyword>